<dbReference type="InterPro" id="IPR043519">
    <property type="entry name" value="NT_sf"/>
</dbReference>
<dbReference type="EC" id="2.7.6.5" evidence="3"/>
<proteinExistence type="predicted"/>
<dbReference type="eggNOG" id="COG2357">
    <property type="taxonomic scope" value="Bacteria"/>
</dbReference>
<dbReference type="STRING" id="1042163.BRLA_c039860"/>
<dbReference type="InterPro" id="IPR007685">
    <property type="entry name" value="RelA_SpoT"/>
</dbReference>
<dbReference type="Gene3D" id="1.10.287.860">
    <property type="entry name" value="Nucleotidyltransferase"/>
    <property type="match status" value="1"/>
</dbReference>
<protein>
    <submittedName>
        <fullName evidence="3">GTP pyrophosphokinase YjbM</fullName>
        <ecNumber evidence="3">2.7.6.5</ecNumber>
    </submittedName>
</protein>
<dbReference type="GO" id="GO:0008728">
    <property type="term" value="F:GTP diphosphokinase activity"/>
    <property type="evidence" value="ECO:0007669"/>
    <property type="project" value="UniProtKB-EC"/>
</dbReference>
<dbReference type="AlphaFoldDB" id="A0A075R8U6"/>
<reference evidence="3 4" key="1">
    <citation type="journal article" date="2011" name="J. Bacteriol.">
        <title>Genome sequence of Brevibacillus laterosporus LMG 15441, a pathogen of invertebrates.</title>
        <authorList>
            <person name="Djukic M."/>
            <person name="Poehlein A."/>
            <person name="Thurmer A."/>
            <person name="Daniel R."/>
        </authorList>
    </citation>
    <scope>NUCLEOTIDE SEQUENCE [LARGE SCALE GENOMIC DNA]</scope>
    <source>
        <strain evidence="3 4">LMG 15441</strain>
    </source>
</reference>
<dbReference type="GO" id="GO:0016301">
    <property type="term" value="F:kinase activity"/>
    <property type="evidence" value="ECO:0007669"/>
    <property type="project" value="UniProtKB-KW"/>
</dbReference>
<dbReference type="KEGG" id="blr:BRLA_c039860"/>
<dbReference type="PANTHER" id="PTHR47837:SF1">
    <property type="entry name" value="GTP PYROPHOSPHOKINASE YJBM"/>
    <property type="match status" value="1"/>
</dbReference>
<dbReference type="PANTHER" id="PTHR47837">
    <property type="entry name" value="GTP PYROPHOSPHOKINASE YJBM"/>
    <property type="match status" value="1"/>
</dbReference>
<evidence type="ECO:0000313" key="3">
    <source>
        <dbReference type="EMBL" id="AIG28269.1"/>
    </source>
</evidence>
<comment type="pathway">
    <text evidence="1">Purine metabolism; ppGpp biosynthesis; ppGpp from GTP: step 1/2.</text>
</comment>
<dbReference type="GO" id="GO:0015970">
    <property type="term" value="P:guanosine tetraphosphate biosynthetic process"/>
    <property type="evidence" value="ECO:0007669"/>
    <property type="project" value="UniProtKB-UniPathway"/>
</dbReference>
<accession>A0A075R8U6</accession>
<keyword evidence="4" id="KW-1185">Reference proteome</keyword>
<dbReference type="RefSeq" id="WP_022585948.1">
    <property type="nucleotide sequence ID" value="NZ_CP007806.1"/>
</dbReference>
<gene>
    <name evidence="3" type="primary">yjbM_2</name>
    <name evidence="3" type="ORF">BRLA_c039860</name>
</gene>
<dbReference type="InterPro" id="IPR052366">
    <property type="entry name" value="GTP_Pyrophosphokinase"/>
</dbReference>
<dbReference type="HOGENOM" id="CLU_077095_2_1_9"/>
<dbReference type="EMBL" id="CP007806">
    <property type="protein sequence ID" value="AIG28269.1"/>
    <property type="molecule type" value="Genomic_DNA"/>
</dbReference>
<keyword evidence="3" id="KW-0418">Kinase</keyword>
<dbReference type="UniPathway" id="UPA00908">
    <property type="reaction ID" value="UER00884"/>
</dbReference>
<dbReference type="SUPFAM" id="SSF81301">
    <property type="entry name" value="Nucleotidyltransferase"/>
    <property type="match status" value="1"/>
</dbReference>
<dbReference type="CDD" id="cd05399">
    <property type="entry name" value="NT_Rel-Spo_like"/>
    <property type="match status" value="1"/>
</dbReference>
<evidence type="ECO:0000313" key="4">
    <source>
        <dbReference type="Proteomes" id="UP000005850"/>
    </source>
</evidence>
<sequence length="249" mass="29566">MQKMDWDLYLMPYEQAVEELKVKLKNIRNEFKKRKVHSPIEFVTGRVKSINSIYNKATRLHFPINDNIAWEIRDIAGLRIICQFIDDISFVVDMLRERRDMKIFLEKDYVTQPKETGYRGYHLAVEYPIMTIDGQKTIPVEIQIRTLGMNFWATIEHSLQYKYEGIIPEDIKLRLVESAKASYTLDNEMNKIRDEVKEAQIEFTRKKESPIDPLLSIVELDLDVDTESVYFDEKPIELQEDKEEENEHN</sequence>
<dbReference type="Gene3D" id="3.30.460.10">
    <property type="entry name" value="Beta Polymerase, domain 2"/>
    <property type="match status" value="1"/>
</dbReference>
<dbReference type="Proteomes" id="UP000005850">
    <property type="component" value="Chromosome"/>
</dbReference>
<organism evidence="3 4">
    <name type="scientific">Brevibacillus laterosporus LMG 15441</name>
    <dbReference type="NCBI Taxonomy" id="1042163"/>
    <lineage>
        <taxon>Bacteria</taxon>
        <taxon>Bacillati</taxon>
        <taxon>Bacillota</taxon>
        <taxon>Bacilli</taxon>
        <taxon>Bacillales</taxon>
        <taxon>Paenibacillaceae</taxon>
        <taxon>Brevibacillus</taxon>
    </lineage>
</organism>
<feature type="domain" description="RelA/SpoT" evidence="2">
    <location>
        <begin position="45"/>
        <end position="167"/>
    </location>
</feature>
<name>A0A075R8U6_BRELA</name>
<dbReference type="Pfam" id="PF04607">
    <property type="entry name" value="RelA_SpoT"/>
    <property type="match status" value="1"/>
</dbReference>
<keyword evidence="3" id="KW-0808">Transferase</keyword>
<evidence type="ECO:0000259" key="2">
    <source>
        <dbReference type="SMART" id="SM00954"/>
    </source>
</evidence>
<dbReference type="SMART" id="SM00954">
    <property type="entry name" value="RelA_SpoT"/>
    <property type="match status" value="1"/>
</dbReference>
<evidence type="ECO:0000256" key="1">
    <source>
        <dbReference type="ARBA" id="ARBA00004976"/>
    </source>
</evidence>